<evidence type="ECO:0000256" key="7">
    <source>
        <dbReference type="ARBA" id="ARBA00023033"/>
    </source>
</evidence>
<gene>
    <name evidence="10" type="ORF">BHQ10_002771</name>
</gene>
<dbReference type="PROSITE" id="PS00086">
    <property type="entry name" value="CYTOCHROME_P450"/>
    <property type="match status" value="1"/>
</dbReference>
<evidence type="ECO:0000256" key="4">
    <source>
        <dbReference type="ARBA" id="ARBA00022723"/>
    </source>
</evidence>
<name>A0A364KTA0_TALAM</name>
<sequence length="526" mass="59931">MGFFTLIGQMEIPSWPILFLDASGLYTLHLAVTAIYNIWFHPLAKFPGPKIAAIGPWYEFYYDVIKDGRYLWEIEKMHDRYGPIVRVNAHELHIKDVTYYSEVYSGSTRKVNKDASSTDGFGIPTSAATTIDHDHHRARRSYINKYFAKRNMTALEPIVQERLDRLCSRIDEKLRSGETLNLDGCFSALTADVITVLFYGNNFDYLGSPDFRFVIRDAFLGVSKMYNLARFIPLAVKALKSMPLSVIRLIAPTVAELERVRESIAENGYRKFHAGKWDAEEKKSVIVSALNDESIPPAERTVDRLVDEGTVILFAGTDTSARSLAITMYYLLSSPDCLARMRHELETSLPLNKDHVYSLAQLEKLPYLTAVLQEGFRLSFGPVSRMPRIATQDSLEYKEWSIPPGTAVSMSTMFMHLDENIYPNPTKFDPERWIRATEQGVNLNKYLTTFSKGSRNCLGMNMAYAEFYMTLARIVLTYDMELYNTTDKDIEIHHACMVGYPKKSKDPDFGQVIVKVIGRRALPDTI</sequence>
<evidence type="ECO:0000313" key="11">
    <source>
        <dbReference type="Proteomes" id="UP000249363"/>
    </source>
</evidence>
<protein>
    <recommendedName>
        <fullName evidence="12">Trichodiene oxygenase</fullName>
    </recommendedName>
</protein>
<dbReference type="GO" id="GO:0020037">
    <property type="term" value="F:heme binding"/>
    <property type="evidence" value="ECO:0007669"/>
    <property type="project" value="InterPro"/>
</dbReference>
<dbReference type="SUPFAM" id="SSF48264">
    <property type="entry name" value="Cytochrome P450"/>
    <property type="match status" value="1"/>
</dbReference>
<dbReference type="Pfam" id="PF00067">
    <property type="entry name" value="p450"/>
    <property type="match status" value="1"/>
</dbReference>
<comment type="similarity">
    <text evidence="2 9">Belongs to the cytochrome P450 family.</text>
</comment>
<evidence type="ECO:0000256" key="3">
    <source>
        <dbReference type="ARBA" id="ARBA00022617"/>
    </source>
</evidence>
<dbReference type="InterPro" id="IPR002401">
    <property type="entry name" value="Cyt_P450_E_grp-I"/>
</dbReference>
<dbReference type="InterPro" id="IPR017972">
    <property type="entry name" value="Cyt_P450_CS"/>
</dbReference>
<evidence type="ECO:0000256" key="6">
    <source>
        <dbReference type="ARBA" id="ARBA00023004"/>
    </source>
</evidence>
<dbReference type="CDD" id="cd11062">
    <property type="entry name" value="CYP58-like"/>
    <property type="match status" value="1"/>
</dbReference>
<dbReference type="GO" id="GO:0016705">
    <property type="term" value="F:oxidoreductase activity, acting on paired donors, with incorporation or reduction of molecular oxygen"/>
    <property type="evidence" value="ECO:0007669"/>
    <property type="project" value="InterPro"/>
</dbReference>
<dbReference type="OrthoDB" id="3945418at2759"/>
<proteinExistence type="inferred from homology"/>
<dbReference type="PRINTS" id="PR00385">
    <property type="entry name" value="P450"/>
</dbReference>
<dbReference type="AlphaFoldDB" id="A0A364KTA0"/>
<accession>A0A364KTA0</accession>
<keyword evidence="7 9" id="KW-0503">Monooxygenase</keyword>
<dbReference type="InterPro" id="IPR050121">
    <property type="entry name" value="Cytochrome_P450_monoxygenase"/>
</dbReference>
<comment type="caution">
    <text evidence="10">The sequence shown here is derived from an EMBL/GenBank/DDBJ whole genome shotgun (WGS) entry which is preliminary data.</text>
</comment>
<dbReference type="GO" id="GO:0004497">
    <property type="term" value="F:monooxygenase activity"/>
    <property type="evidence" value="ECO:0007669"/>
    <property type="project" value="UniProtKB-KW"/>
</dbReference>
<feature type="binding site" description="axial binding residue" evidence="8">
    <location>
        <position position="457"/>
    </location>
    <ligand>
        <name>heme</name>
        <dbReference type="ChEBI" id="CHEBI:30413"/>
    </ligand>
    <ligandPart>
        <name>Fe</name>
        <dbReference type="ChEBI" id="CHEBI:18248"/>
    </ligandPart>
</feature>
<evidence type="ECO:0000313" key="10">
    <source>
        <dbReference type="EMBL" id="RAO66759.1"/>
    </source>
</evidence>
<evidence type="ECO:0000256" key="9">
    <source>
        <dbReference type="RuleBase" id="RU000461"/>
    </source>
</evidence>
<dbReference type="PANTHER" id="PTHR24305">
    <property type="entry name" value="CYTOCHROME P450"/>
    <property type="match status" value="1"/>
</dbReference>
<organism evidence="10 11">
    <name type="scientific">Talaromyces amestolkiae</name>
    <dbReference type="NCBI Taxonomy" id="1196081"/>
    <lineage>
        <taxon>Eukaryota</taxon>
        <taxon>Fungi</taxon>
        <taxon>Dikarya</taxon>
        <taxon>Ascomycota</taxon>
        <taxon>Pezizomycotina</taxon>
        <taxon>Eurotiomycetes</taxon>
        <taxon>Eurotiomycetidae</taxon>
        <taxon>Eurotiales</taxon>
        <taxon>Trichocomaceae</taxon>
        <taxon>Talaromyces</taxon>
        <taxon>Talaromyces sect. Talaromyces</taxon>
    </lineage>
</organism>
<reference evidence="10 11" key="1">
    <citation type="journal article" date="2017" name="Biotechnol. Biofuels">
        <title>Differential beta-glucosidase expression as a function of carbon source availability in Talaromyces amestolkiae: a genomic and proteomic approach.</title>
        <authorList>
            <person name="de Eugenio L.I."/>
            <person name="Mendez-Liter J.A."/>
            <person name="Nieto-Dominguez M."/>
            <person name="Alonso L."/>
            <person name="Gil-Munoz J."/>
            <person name="Barriuso J."/>
            <person name="Prieto A."/>
            <person name="Martinez M.J."/>
        </authorList>
    </citation>
    <scope>NUCLEOTIDE SEQUENCE [LARGE SCALE GENOMIC DNA]</scope>
    <source>
        <strain evidence="10 11">CIB</strain>
    </source>
</reference>
<dbReference type="GO" id="GO:0005506">
    <property type="term" value="F:iron ion binding"/>
    <property type="evidence" value="ECO:0007669"/>
    <property type="project" value="InterPro"/>
</dbReference>
<evidence type="ECO:0000256" key="8">
    <source>
        <dbReference type="PIRSR" id="PIRSR602401-1"/>
    </source>
</evidence>
<dbReference type="InterPro" id="IPR036396">
    <property type="entry name" value="Cyt_P450_sf"/>
</dbReference>
<keyword evidence="11" id="KW-1185">Reference proteome</keyword>
<dbReference type="PANTHER" id="PTHR24305:SF157">
    <property type="entry name" value="N-ACETYLTRYPTOPHAN 6-HYDROXYLASE IVOC-RELATED"/>
    <property type="match status" value="1"/>
</dbReference>
<evidence type="ECO:0008006" key="12">
    <source>
        <dbReference type="Google" id="ProtNLM"/>
    </source>
</evidence>
<dbReference type="PRINTS" id="PR00463">
    <property type="entry name" value="EP450I"/>
</dbReference>
<dbReference type="InterPro" id="IPR001128">
    <property type="entry name" value="Cyt_P450"/>
</dbReference>
<evidence type="ECO:0000256" key="2">
    <source>
        <dbReference type="ARBA" id="ARBA00010617"/>
    </source>
</evidence>
<dbReference type="Gene3D" id="1.10.630.10">
    <property type="entry name" value="Cytochrome P450"/>
    <property type="match status" value="1"/>
</dbReference>
<comment type="cofactor">
    <cofactor evidence="1 8">
        <name>heme</name>
        <dbReference type="ChEBI" id="CHEBI:30413"/>
    </cofactor>
</comment>
<dbReference type="Proteomes" id="UP000249363">
    <property type="component" value="Unassembled WGS sequence"/>
</dbReference>
<keyword evidence="5 9" id="KW-0560">Oxidoreductase</keyword>
<evidence type="ECO:0000256" key="1">
    <source>
        <dbReference type="ARBA" id="ARBA00001971"/>
    </source>
</evidence>
<keyword evidence="6 8" id="KW-0408">Iron</keyword>
<keyword evidence="3 8" id="KW-0349">Heme</keyword>
<dbReference type="EMBL" id="MIKG01000004">
    <property type="protein sequence ID" value="RAO66759.1"/>
    <property type="molecule type" value="Genomic_DNA"/>
</dbReference>
<evidence type="ECO:0000256" key="5">
    <source>
        <dbReference type="ARBA" id="ARBA00023002"/>
    </source>
</evidence>
<keyword evidence="4 8" id="KW-0479">Metal-binding</keyword>
<dbReference type="STRING" id="1196081.A0A364KTA0"/>
<dbReference type="GeneID" id="63791987"/>
<dbReference type="RefSeq" id="XP_040731275.1">
    <property type="nucleotide sequence ID" value="XM_040874953.1"/>
</dbReference>